<feature type="compositionally biased region" description="Low complexity" evidence="1">
    <location>
        <begin position="218"/>
        <end position="233"/>
    </location>
</feature>
<dbReference type="SMART" id="SM00324">
    <property type="entry name" value="RhoGAP"/>
    <property type="match status" value="1"/>
</dbReference>
<feature type="compositionally biased region" description="Polar residues" evidence="1">
    <location>
        <begin position="816"/>
        <end position="837"/>
    </location>
</feature>
<dbReference type="Gene3D" id="1.20.1270.60">
    <property type="entry name" value="Arfaptin homology (AH) domain/BAR domain"/>
    <property type="match status" value="2"/>
</dbReference>
<dbReference type="PANTHER" id="PTHR23065:SF17">
    <property type="entry name" value="RHO-GTPASE-ACTIVATING PROTEIN RGD2"/>
    <property type="match status" value="1"/>
</dbReference>
<feature type="domain" description="Rho-GAP" evidence="2">
    <location>
        <begin position="558"/>
        <end position="770"/>
    </location>
</feature>
<dbReference type="GO" id="GO:0005096">
    <property type="term" value="F:GTPase activator activity"/>
    <property type="evidence" value="ECO:0007669"/>
    <property type="project" value="TreeGrafter"/>
</dbReference>
<dbReference type="Pfam" id="PF00620">
    <property type="entry name" value="RhoGAP"/>
    <property type="match status" value="1"/>
</dbReference>
<dbReference type="PANTHER" id="PTHR23065">
    <property type="entry name" value="PROLINE-SERINE-THREONINE PHOSPHATASE INTERACTING PROTEIN 1"/>
    <property type="match status" value="1"/>
</dbReference>
<feature type="compositionally biased region" description="Low complexity" evidence="1">
    <location>
        <begin position="962"/>
        <end position="982"/>
    </location>
</feature>
<dbReference type="GO" id="GO:0007264">
    <property type="term" value="P:small GTPase-mediated signal transduction"/>
    <property type="evidence" value="ECO:0007669"/>
    <property type="project" value="TreeGrafter"/>
</dbReference>
<organism evidence="3 4">
    <name type="scientific">Ceratobasidium theobromae</name>
    <dbReference type="NCBI Taxonomy" id="1582974"/>
    <lineage>
        <taxon>Eukaryota</taxon>
        <taxon>Fungi</taxon>
        <taxon>Dikarya</taxon>
        <taxon>Basidiomycota</taxon>
        <taxon>Agaricomycotina</taxon>
        <taxon>Agaricomycetes</taxon>
        <taxon>Cantharellales</taxon>
        <taxon>Ceratobasidiaceae</taxon>
        <taxon>Ceratobasidium</taxon>
    </lineage>
</organism>
<dbReference type="GO" id="GO:0005737">
    <property type="term" value="C:cytoplasm"/>
    <property type="evidence" value="ECO:0007669"/>
    <property type="project" value="TreeGrafter"/>
</dbReference>
<sequence>MSDEPKIAPNVSLPLTFQNSFWTPDYRTGLNVLFARLEQGIAENAEVVSFIRNRVAAERALAASLINPPLTGSRGTGFDTDDGAALLRAFQGLQAESVAQGNAHKNLAQELESMVADPFENWAAGHAERIRDSHHVLLDVYIKTYEDKSVEVSKLKQLYSNKTRLANEAEDDAKFAPHQNLGDAYTSPRLTPTTPSRTGTVSDRILNQLGATPSRGNSVASDAVSTSTTTEATSEPKVDKGKGRATSPPEVSSPPPMSPAMPPKLDTSAPPAPLPPILLAGLALSPAAVSALLLQASKELKMTTVKLPFIADYKDCFSGSDFADYLRAKVPGLGDSVERAEEAARDLTEREGLLRRIGELGNAFEDSQAAMYQFRPKAFNLEAEMRGSLQPPVSAGGVSPALLTPASTLMKRSNTVMNFIQRAVKNVNTPADPPHIRARNEADLAERTYRTAVRALDKQRLGVEEKIEEALKVLNRWEIERLRAVKTVLQQYQAALATLPTALTTSITRSKPLIDAFIPEADATALIEHARTGPFRPTAHLFENRQLGEYITDGQFGLDLGKWGAAAWGDGESGGDAIPVVITALLSALQTKYSTLASDEERRRTWIYEVPLTASHRLREAINDLPSEKAIPAELLGQFDAPVLAATTKLWFLELNPPLGLWETWDEMRKIYPSVGAAQTEDRRVEDLQTVLCKLPKVNLLVLDTVIKHLKELVDSTTGAEEAREVYVAKLGLSLGRIFMRPKLENELSIQDRHPKLLVVDLIERYDEILPPTVTKKKREVARAIPQRKRTKPFDERINRRSAQLQDPRKLLEVQHANQSGRPRGSSNVGRRPSITSPPAVGAALPPASGFVEPGPPPPRPAFVDPGEPPRPPVFAEPKDGRPAFAEPKDDEPGLSAPGEGVVVQPPTPVGEKPTSPPTEPPTAETPASPPRAVSPPLRARSPPTDGSLSRTPSGTARGQLRGPRLAARGPRAPPGGSSSPSATPPPPPPTHTPRSESRTSVSSLAANFMAANPNDYAPRGRGGRTNASAFGRKEQLATRSMASGSEDETVGK</sequence>
<feature type="compositionally biased region" description="Polar residues" evidence="1">
    <location>
        <begin position="945"/>
        <end position="957"/>
    </location>
</feature>
<feature type="compositionally biased region" description="Pro residues" evidence="1">
    <location>
        <begin position="983"/>
        <end position="992"/>
    </location>
</feature>
<proteinExistence type="predicted"/>
<dbReference type="EMBL" id="SSOP01000014">
    <property type="protein sequence ID" value="KAB5594966.1"/>
    <property type="molecule type" value="Genomic_DNA"/>
</dbReference>
<dbReference type="Gene3D" id="1.10.555.10">
    <property type="entry name" value="Rho GTPase activation protein"/>
    <property type="match status" value="1"/>
</dbReference>
<evidence type="ECO:0000256" key="1">
    <source>
        <dbReference type="SAM" id="MobiDB-lite"/>
    </source>
</evidence>
<gene>
    <name evidence="3" type="ORF">CTheo_1599</name>
</gene>
<dbReference type="Pfam" id="PF00611">
    <property type="entry name" value="FCH"/>
    <property type="match status" value="1"/>
</dbReference>
<feature type="compositionally biased region" description="Pro residues" evidence="1">
    <location>
        <begin position="251"/>
        <end position="262"/>
    </location>
</feature>
<feature type="compositionally biased region" description="Basic and acidic residues" evidence="1">
    <location>
        <begin position="877"/>
        <end position="892"/>
    </location>
</feature>
<evidence type="ECO:0000259" key="2">
    <source>
        <dbReference type="PROSITE" id="PS50238"/>
    </source>
</evidence>
<feature type="compositionally biased region" description="Pro residues" evidence="1">
    <location>
        <begin position="854"/>
        <end position="875"/>
    </location>
</feature>
<dbReference type="Proteomes" id="UP000383932">
    <property type="component" value="Unassembled WGS sequence"/>
</dbReference>
<protein>
    <submittedName>
        <fullName evidence="3">Rho-GTPase-activating protein 8</fullName>
    </submittedName>
</protein>
<dbReference type="InterPro" id="IPR000198">
    <property type="entry name" value="RhoGAP_dom"/>
</dbReference>
<feature type="compositionally biased region" description="Basic residues" evidence="1">
    <location>
        <begin position="778"/>
        <end position="791"/>
    </location>
</feature>
<dbReference type="SUPFAM" id="SSF103657">
    <property type="entry name" value="BAR/IMD domain-like"/>
    <property type="match status" value="2"/>
</dbReference>
<reference evidence="3 4" key="1">
    <citation type="journal article" date="2019" name="Fungal Biol. Biotechnol.">
        <title>Draft genome sequence of fastidious pathogen Ceratobasidium theobromae, which causes vascular-streak dieback in Theobroma cacao.</title>
        <authorList>
            <person name="Ali S.S."/>
            <person name="Asman A."/>
            <person name="Shao J."/>
            <person name="Firmansyah A.P."/>
            <person name="Susilo A.W."/>
            <person name="Rosmana A."/>
            <person name="McMahon P."/>
            <person name="Junaid M."/>
            <person name="Guest D."/>
            <person name="Kheng T.Y."/>
            <person name="Meinhardt L.W."/>
            <person name="Bailey B.A."/>
        </authorList>
    </citation>
    <scope>NUCLEOTIDE SEQUENCE [LARGE SCALE GENOMIC DNA]</scope>
    <source>
        <strain evidence="3 4">CT2</strain>
    </source>
</reference>
<feature type="region of interest" description="Disordered" evidence="1">
    <location>
        <begin position="169"/>
        <end position="269"/>
    </location>
</feature>
<dbReference type="OrthoDB" id="2155291at2759"/>
<dbReference type="InterPro" id="IPR001060">
    <property type="entry name" value="FCH_dom"/>
</dbReference>
<accession>A0A5N5QUW5</accession>
<dbReference type="GO" id="GO:0005886">
    <property type="term" value="C:plasma membrane"/>
    <property type="evidence" value="ECO:0007669"/>
    <property type="project" value="TreeGrafter"/>
</dbReference>
<dbReference type="AlphaFoldDB" id="A0A5N5QUW5"/>
<evidence type="ECO:0000313" key="4">
    <source>
        <dbReference type="Proteomes" id="UP000383932"/>
    </source>
</evidence>
<feature type="region of interest" description="Disordered" evidence="1">
    <location>
        <begin position="778"/>
        <end position="1053"/>
    </location>
</feature>
<feature type="compositionally biased region" description="Low complexity" evidence="1">
    <location>
        <begin position="186"/>
        <end position="200"/>
    </location>
</feature>
<keyword evidence="4" id="KW-1185">Reference proteome</keyword>
<dbReference type="InterPro" id="IPR008936">
    <property type="entry name" value="Rho_GTPase_activation_prot"/>
</dbReference>
<dbReference type="GO" id="GO:0000935">
    <property type="term" value="C:division septum"/>
    <property type="evidence" value="ECO:0007669"/>
    <property type="project" value="TreeGrafter"/>
</dbReference>
<evidence type="ECO:0000313" key="3">
    <source>
        <dbReference type="EMBL" id="KAB5594966.1"/>
    </source>
</evidence>
<dbReference type="PROSITE" id="PS50238">
    <property type="entry name" value="RHOGAP"/>
    <property type="match status" value="1"/>
</dbReference>
<comment type="caution">
    <text evidence="3">The sequence shown here is derived from an EMBL/GenBank/DDBJ whole genome shotgun (WGS) entry which is preliminary data.</text>
</comment>
<dbReference type="GO" id="GO:0007010">
    <property type="term" value="P:cytoskeleton organization"/>
    <property type="evidence" value="ECO:0007669"/>
    <property type="project" value="TreeGrafter"/>
</dbReference>
<dbReference type="InterPro" id="IPR027267">
    <property type="entry name" value="AH/BAR_dom_sf"/>
</dbReference>
<dbReference type="SMART" id="SM00055">
    <property type="entry name" value="FCH"/>
    <property type="match status" value="1"/>
</dbReference>
<dbReference type="SUPFAM" id="SSF48350">
    <property type="entry name" value="GTPase activation domain, GAP"/>
    <property type="match status" value="1"/>
</dbReference>
<name>A0A5N5QUW5_9AGAM</name>